<keyword evidence="2" id="KW-1185">Reference proteome</keyword>
<sequence>MCHMVPRCGIQAASLPYPWQSSAKSAQPRHNLQPYVILPHSLIGSIRNQGYFVLFRKISGKHMLAQIGGFLRLSSCGNLTTDNQNVERLTLEHHMRVWIITSQAALSLAAKSTLIEEIKDVRNEEEVLEATRRRDAAMKKLAPRYYVLLNIAVPRSPRPRAQSPSPFVLSLVCEIAVPCAHGVDASVTRVAVRDRVLNPRWTSTSTTLDREAALTAHPPPLLNSIITLIFSQNLRGLQRGMPSTDPPPAMRSVSDPLPLPSSFPINTDPPMGMHRGSINSLTACRYWGCRLGIGEGFASVAGAGAAGEAEVKMCARQSDKDGFVDVTDNEMSVGVSQTESLGMGVAPFSLGCGNIICCLLYWCLQYTEMDIDLLIAQCIANAGQRIEVEDVKEIWGKEMGRDES</sequence>
<gene>
    <name evidence="1" type="ORF">C8F04DRAFT_1198127</name>
</gene>
<dbReference type="EMBL" id="JARJCM010000309">
    <property type="protein sequence ID" value="KAJ7019029.1"/>
    <property type="molecule type" value="Genomic_DNA"/>
</dbReference>
<proteinExistence type="predicted"/>
<accession>A0AAD6WS79</accession>
<organism evidence="1 2">
    <name type="scientific">Mycena alexandri</name>
    <dbReference type="NCBI Taxonomy" id="1745969"/>
    <lineage>
        <taxon>Eukaryota</taxon>
        <taxon>Fungi</taxon>
        <taxon>Dikarya</taxon>
        <taxon>Basidiomycota</taxon>
        <taxon>Agaricomycotina</taxon>
        <taxon>Agaricomycetes</taxon>
        <taxon>Agaricomycetidae</taxon>
        <taxon>Agaricales</taxon>
        <taxon>Marasmiineae</taxon>
        <taxon>Mycenaceae</taxon>
        <taxon>Mycena</taxon>
    </lineage>
</organism>
<evidence type="ECO:0000313" key="2">
    <source>
        <dbReference type="Proteomes" id="UP001218188"/>
    </source>
</evidence>
<protein>
    <submittedName>
        <fullName evidence="1">Uncharacterized protein</fullName>
    </submittedName>
</protein>
<evidence type="ECO:0000313" key="1">
    <source>
        <dbReference type="EMBL" id="KAJ7019029.1"/>
    </source>
</evidence>
<dbReference type="AlphaFoldDB" id="A0AAD6WS79"/>
<name>A0AAD6WS79_9AGAR</name>
<reference evidence="1" key="1">
    <citation type="submission" date="2023-03" db="EMBL/GenBank/DDBJ databases">
        <title>Massive genome expansion in bonnet fungi (Mycena s.s.) driven by repeated elements and novel gene families across ecological guilds.</title>
        <authorList>
            <consortium name="Lawrence Berkeley National Laboratory"/>
            <person name="Harder C.B."/>
            <person name="Miyauchi S."/>
            <person name="Viragh M."/>
            <person name="Kuo A."/>
            <person name="Thoen E."/>
            <person name="Andreopoulos B."/>
            <person name="Lu D."/>
            <person name="Skrede I."/>
            <person name="Drula E."/>
            <person name="Henrissat B."/>
            <person name="Morin E."/>
            <person name="Kohler A."/>
            <person name="Barry K."/>
            <person name="LaButti K."/>
            <person name="Morin E."/>
            <person name="Salamov A."/>
            <person name="Lipzen A."/>
            <person name="Mereny Z."/>
            <person name="Hegedus B."/>
            <person name="Baldrian P."/>
            <person name="Stursova M."/>
            <person name="Weitz H."/>
            <person name="Taylor A."/>
            <person name="Grigoriev I.V."/>
            <person name="Nagy L.G."/>
            <person name="Martin F."/>
            <person name="Kauserud H."/>
        </authorList>
    </citation>
    <scope>NUCLEOTIDE SEQUENCE</scope>
    <source>
        <strain evidence="1">CBHHK200</strain>
    </source>
</reference>
<dbReference type="Proteomes" id="UP001218188">
    <property type="component" value="Unassembled WGS sequence"/>
</dbReference>
<comment type="caution">
    <text evidence="1">The sequence shown here is derived from an EMBL/GenBank/DDBJ whole genome shotgun (WGS) entry which is preliminary data.</text>
</comment>